<sequence length="511" mass="60174">MIKIYTFGFDYAYDIIHLVKIFCSEKEIEVLREKDREKYINDAEYKNLINQVNLTSKINLNIDKDLDINIIIRLEDIDGKKRVSLFFFYGINLFNISRKELKNTSIKNIVKVLLYDVFSINFKTSSPWGILVGIRPVKIVHELFDKGYEENEVDDILYEEYRVSKDKRQLIIKTAKNERRFLYPIDKKKISIYICIPFCRTRCTYCSFPSNSSIKKSKLISPYVKALILELESMLKYLNSREFDIDCLYIGGGTPTTLSAEQLEEIFLKLQEYIDLKKLKEFTVEAGRPDTINKEKFKVMKKYFVNRVCINPQTMNDETLKKIGRDHTSSDIVNVFNLAREFEFESINMDLIAGLTDEDENDFKNTLDLIMRLRPENITVHTLAIKRASYLNENKENQILTDSEIVKNMLSLSKSYTEDNLYFPYYLYRQKNMLGNFENIGYSLKGHESLYNMRIMEERHTIVGVGAGSASKFCYPLENRFERFNNIKGLEEYILRFDELVKKKIDLLDQI</sequence>
<gene>
    <name evidence="2" type="ORF">HLPR_14450</name>
</gene>
<evidence type="ECO:0000259" key="1">
    <source>
        <dbReference type="PROSITE" id="PS51918"/>
    </source>
</evidence>
<dbReference type="InterPro" id="IPR023404">
    <property type="entry name" value="rSAM_horseshoe"/>
</dbReference>
<accession>A0AAU9EM17</accession>
<proteinExistence type="predicted"/>
<dbReference type="EMBL" id="AP028654">
    <property type="protein sequence ID" value="BEP29114.1"/>
    <property type="molecule type" value="Genomic_DNA"/>
</dbReference>
<dbReference type="SFLD" id="SFLDF00310">
    <property type="entry name" value="oxygen-independent_coproporphy"/>
    <property type="match status" value="1"/>
</dbReference>
<dbReference type="CDD" id="cd01335">
    <property type="entry name" value="Radical_SAM"/>
    <property type="match status" value="1"/>
</dbReference>
<dbReference type="RefSeq" id="WP_338534782.1">
    <property type="nucleotide sequence ID" value="NZ_AP028654.1"/>
</dbReference>
<dbReference type="PROSITE" id="PS51918">
    <property type="entry name" value="RADICAL_SAM"/>
    <property type="match status" value="1"/>
</dbReference>
<dbReference type="KEGG" id="hprf:HLPR_14450"/>
<dbReference type="InterPro" id="IPR006638">
    <property type="entry name" value="Elp3/MiaA/NifB-like_rSAM"/>
</dbReference>
<dbReference type="GO" id="GO:0006779">
    <property type="term" value="P:porphyrin-containing compound biosynthetic process"/>
    <property type="evidence" value="ECO:0007669"/>
    <property type="project" value="TreeGrafter"/>
</dbReference>
<dbReference type="SFLD" id="SFLDG01082">
    <property type="entry name" value="B12-binding_domain_containing"/>
    <property type="match status" value="1"/>
</dbReference>
<evidence type="ECO:0000313" key="2">
    <source>
        <dbReference type="EMBL" id="BEP29114.1"/>
    </source>
</evidence>
<dbReference type="InterPro" id="IPR058240">
    <property type="entry name" value="rSAM_sf"/>
</dbReference>
<dbReference type="GO" id="GO:0051539">
    <property type="term" value="F:4 iron, 4 sulfur cluster binding"/>
    <property type="evidence" value="ECO:0007669"/>
    <property type="project" value="TreeGrafter"/>
</dbReference>
<feature type="domain" description="Radical SAM core" evidence="1">
    <location>
        <begin position="184"/>
        <end position="424"/>
    </location>
</feature>
<dbReference type="Pfam" id="PF04055">
    <property type="entry name" value="Radical_SAM"/>
    <property type="match status" value="1"/>
</dbReference>
<dbReference type="PANTHER" id="PTHR13932">
    <property type="entry name" value="COPROPORPHYRINIGEN III OXIDASE"/>
    <property type="match status" value="1"/>
</dbReference>
<dbReference type="SFLD" id="SFLDS00029">
    <property type="entry name" value="Radical_SAM"/>
    <property type="match status" value="1"/>
</dbReference>
<keyword evidence="3" id="KW-1185">Reference proteome</keyword>
<dbReference type="GO" id="GO:0003824">
    <property type="term" value="F:catalytic activity"/>
    <property type="evidence" value="ECO:0007669"/>
    <property type="project" value="InterPro"/>
</dbReference>
<dbReference type="NCBIfam" id="TIGR03994">
    <property type="entry name" value="rSAM_HemZ"/>
    <property type="match status" value="1"/>
</dbReference>
<evidence type="ECO:0000313" key="3">
    <source>
        <dbReference type="Proteomes" id="UP001321786"/>
    </source>
</evidence>
<dbReference type="SMART" id="SM00729">
    <property type="entry name" value="Elp3"/>
    <property type="match status" value="1"/>
</dbReference>
<dbReference type="Gene3D" id="3.80.30.20">
    <property type="entry name" value="tm_1862 like domain"/>
    <property type="match status" value="1"/>
</dbReference>
<dbReference type="InterPro" id="IPR023995">
    <property type="entry name" value="HemZ"/>
</dbReference>
<dbReference type="SUPFAM" id="SSF102114">
    <property type="entry name" value="Radical SAM enzymes"/>
    <property type="match status" value="1"/>
</dbReference>
<dbReference type="SFLD" id="SFLDG01065">
    <property type="entry name" value="anaerobic_coproporphyrinogen-I"/>
    <property type="match status" value="1"/>
</dbReference>
<dbReference type="PANTHER" id="PTHR13932:SF1">
    <property type="entry name" value="OXYGEN-INDEPENDENT COPROPORPHYRINOGEN-III OXIDASE-LIKE PROTEIN HEMZ"/>
    <property type="match status" value="1"/>
</dbReference>
<dbReference type="InterPro" id="IPR007197">
    <property type="entry name" value="rSAM"/>
</dbReference>
<reference evidence="2 3" key="1">
    <citation type="submission" date="2023-08" db="EMBL/GenBank/DDBJ databases">
        <title>Helicovermis profunda gen. nov., sp. nov., a novel mesophilic, fermentative bacterium within the Bacillota from a deep-sea hydrothermal vent chimney.</title>
        <authorList>
            <person name="Miyazaki U."/>
            <person name="Mizutani D."/>
            <person name="Hashimoto Y."/>
            <person name="Tame A."/>
            <person name="Sawayama S."/>
            <person name="Miyazaki J."/>
            <person name="Takai K."/>
            <person name="Nakagawa S."/>
        </authorList>
    </citation>
    <scope>NUCLEOTIDE SEQUENCE [LARGE SCALE GENOMIC DNA]</scope>
    <source>
        <strain evidence="2 3">S502</strain>
    </source>
</reference>
<dbReference type="AlphaFoldDB" id="A0AAU9EM17"/>
<dbReference type="GO" id="GO:0005737">
    <property type="term" value="C:cytoplasm"/>
    <property type="evidence" value="ECO:0007669"/>
    <property type="project" value="TreeGrafter"/>
</dbReference>
<dbReference type="InterPro" id="IPR034505">
    <property type="entry name" value="Coproporphyrinogen-III_oxidase"/>
</dbReference>
<dbReference type="Proteomes" id="UP001321786">
    <property type="component" value="Chromosome"/>
</dbReference>
<organism evidence="2 3">
    <name type="scientific">Helicovermis profundi</name>
    <dbReference type="NCBI Taxonomy" id="3065157"/>
    <lineage>
        <taxon>Bacteria</taxon>
        <taxon>Bacillati</taxon>
        <taxon>Bacillota</taxon>
        <taxon>Clostridia</taxon>
        <taxon>Helicovermis</taxon>
    </lineage>
</organism>
<protein>
    <submittedName>
        <fullName evidence="2">Coproporphyrinogen III oxidase</fullName>
    </submittedName>
</protein>
<name>A0AAU9EM17_9FIRM</name>